<comment type="caution">
    <text evidence="2">The sequence shown here is derived from an EMBL/GenBank/DDBJ whole genome shotgun (WGS) entry which is preliminary data.</text>
</comment>
<reference evidence="2 3" key="1">
    <citation type="submission" date="2021-06" db="EMBL/GenBank/DDBJ databases">
        <authorList>
            <person name="Kallberg Y."/>
            <person name="Tangrot J."/>
            <person name="Rosling A."/>
        </authorList>
    </citation>
    <scope>NUCLEOTIDE SEQUENCE [LARGE SCALE GENOMIC DNA]</scope>
    <source>
        <strain evidence="2 3">120-4 pot B 10/14</strain>
    </source>
</reference>
<keyword evidence="3" id="KW-1185">Reference proteome</keyword>
<dbReference type="SUPFAM" id="SSF52540">
    <property type="entry name" value="P-loop containing nucleoside triphosphate hydrolases"/>
    <property type="match status" value="1"/>
</dbReference>
<gene>
    <name evidence="2" type="ORF">GMARGA_LOCUS15671</name>
</gene>
<comment type="similarity">
    <text evidence="1">Belongs to the SIMIBI class G3E GTPase family. ArgK/MeaB subfamily.</text>
</comment>
<evidence type="ECO:0000313" key="2">
    <source>
        <dbReference type="EMBL" id="CAG8743952.1"/>
    </source>
</evidence>
<dbReference type="Pfam" id="PF03308">
    <property type="entry name" value="MeaB"/>
    <property type="match status" value="1"/>
</dbReference>
<evidence type="ECO:0000256" key="1">
    <source>
        <dbReference type="ARBA" id="ARBA00009625"/>
    </source>
</evidence>
<dbReference type="PANTHER" id="PTHR23408">
    <property type="entry name" value="METHYLMALONYL-COA MUTASE"/>
    <property type="match status" value="1"/>
</dbReference>
<dbReference type="NCBIfam" id="NF006958">
    <property type="entry name" value="PRK09435.1"/>
    <property type="match status" value="1"/>
</dbReference>
<dbReference type="Gene3D" id="3.40.50.300">
    <property type="entry name" value="P-loop containing nucleotide triphosphate hydrolases"/>
    <property type="match status" value="1"/>
</dbReference>
<dbReference type="NCBIfam" id="TIGR00750">
    <property type="entry name" value="lao"/>
    <property type="match status" value="1"/>
</dbReference>
<dbReference type="PANTHER" id="PTHR23408:SF3">
    <property type="entry name" value="METHYLMALONIC ACIDURIA TYPE A PROTEIN, MITOCHONDRIAL"/>
    <property type="match status" value="1"/>
</dbReference>
<dbReference type="InterPro" id="IPR005129">
    <property type="entry name" value="GTPase_ArgK"/>
</dbReference>
<protein>
    <submittedName>
        <fullName evidence="2">33558_t:CDS:1</fullName>
    </submittedName>
</protein>
<accession>A0ABN7V8K7</accession>
<feature type="non-terminal residue" evidence="2">
    <location>
        <position position="436"/>
    </location>
</feature>
<dbReference type="Gene3D" id="1.20.5.170">
    <property type="match status" value="1"/>
</dbReference>
<feature type="non-terminal residue" evidence="2">
    <location>
        <position position="1"/>
    </location>
</feature>
<dbReference type="EMBL" id="CAJVQB010010934">
    <property type="protein sequence ID" value="CAG8743952.1"/>
    <property type="molecule type" value="Genomic_DNA"/>
</dbReference>
<organism evidence="2 3">
    <name type="scientific">Gigaspora margarita</name>
    <dbReference type="NCBI Taxonomy" id="4874"/>
    <lineage>
        <taxon>Eukaryota</taxon>
        <taxon>Fungi</taxon>
        <taxon>Fungi incertae sedis</taxon>
        <taxon>Mucoromycota</taxon>
        <taxon>Glomeromycotina</taxon>
        <taxon>Glomeromycetes</taxon>
        <taxon>Diversisporales</taxon>
        <taxon>Gigasporaceae</taxon>
        <taxon>Gigaspora</taxon>
    </lineage>
</organism>
<sequence>LLATEPSFMVLAPCSYDETQRITTQLVLGHDEVKELSTAALTEKTATRRNMIVTFLGPPFVFIICSSPTGSNKSTEPTTPIFPSLLREYKKGRFQKGISFRSQNLSYSTPHDISEKVLKYYEGLKNHDRYYLAKAITLVESSRKDHKRQAQQLLSIILDAHHSSANRAPIFRIGLSGPPGVGKSTFIERFGMHILSQGHRVAVLAIDPSSSRTGGSILGDKTRMIELSRQNDAFIRPSASHGTLARNTNEALIMCEAAGFDVCLVETVGVGQSETMVADMVDMFVLMVPPAGGDEIQGLKKGIVEISDLVVVNKDDGDLENAAREAVAEYTSALKYLRHSTPFWIPKVTSVSSKTNKGVNNVWDIILEYFNIMKNSDELQKRRGNQRKLWMWRQITSELLNRLNSDESIRKLVDMLEKKVFDGKMTSGTAADYVVD</sequence>
<proteinExistence type="inferred from homology"/>
<dbReference type="Proteomes" id="UP000789901">
    <property type="component" value="Unassembled WGS sequence"/>
</dbReference>
<dbReference type="Gene3D" id="1.10.287.130">
    <property type="match status" value="1"/>
</dbReference>
<dbReference type="CDD" id="cd03114">
    <property type="entry name" value="MMAA-like"/>
    <property type="match status" value="1"/>
</dbReference>
<dbReference type="InterPro" id="IPR027417">
    <property type="entry name" value="P-loop_NTPase"/>
</dbReference>
<name>A0ABN7V8K7_GIGMA</name>
<evidence type="ECO:0000313" key="3">
    <source>
        <dbReference type="Proteomes" id="UP000789901"/>
    </source>
</evidence>